<accession>A0A3M7QKE5</accession>
<reference evidence="2 3" key="1">
    <citation type="journal article" date="2018" name="Sci. Rep.">
        <title>Genomic signatures of local adaptation to the degree of environmental predictability in rotifers.</title>
        <authorList>
            <person name="Franch-Gras L."/>
            <person name="Hahn C."/>
            <person name="Garcia-Roger E.M."/>
            <person name="Carmona M.J."/>
            <person name="Serra M."/>
            <person name="Gomez A."/>
        </authorList>
    </citation>
    <scope>NUCLEOTIDE SEQUENCE [LARGE SCALE GENOMIC DNA]</scope>
    <source>
        <strain evidence="2">HYR1</strain>
    </source>
</reference>
<keyword evidence="3" id="KW-1185">Reference proteome</keyword>
<comment type="caution">
    <text evidence="2">The sequence shown here is derived from an EMBL/GenBank/DDBJ whole genome shotgun (WGS) entry which is preliminary data.</text>
</comment>
<evidence type="ECO:0000313" key="2">
    <source>
        <dbReference type="EMBL" id="RNA11926.1"/>
    </source>
</evidence>
<name>A0A3M7QKE5_BRAPC</name>
<gene>
    <name evidence="2" type="ORF">BpHYR1_032476</name>
</gene>
<protein>
    <submittedName>
        <fullName evidence="2">Uncharacterized protein</fullName>
    </submittedName>
</protein>
<proteinExistence type="predicted"/>
<dbReference type="AlphaFoldDB" id="A0A3M7QKE5"/>
<keyword evidence="1" id="KW-0732">Signal</keyword>
<feature type="chain" id="PRO_5018188822" evidence="1">
    <location>
        <begin position="21"/>
        <end position="146"/>
    </location>
</feature>
<dbReference type="Proteomes" id="UP000276133">
    <property type="component" value="Unassembled WGS sequence"/>
</dbReference>
<sequence>MKNLNFVLVVLCAIIVQASLEKVDDVILKTETEPESSDLFRDLEKRYRLYGKRNYETELSDEIGHDASNDVDKRYRLYGKRMDDLSDFDKRYRLYGKRYRLYGKRYRLYGKRDFDESNESNDDEREILKRYRLAGDGTGKRFHLMG</sequence>
<dbReference type="EMBL" id="REGN01005811">
    <property type="protein sequence ID" value="RNA11926.1"/>
    <property type="molecule type" value="Genomic_DNA"/>
</dbReference>
<feature type="signal peptide" evidence="1">
    <location>
        <begin position="1"/>
        <end position="20"/>
    </location>
</feature>
<organism evidence="2 3">
    <name type="scientific">Brachionus plicatilis</name>
    <name type="common">Marine rotifer</name>
    <name type="synonym">Brachionus muelleri</name>
    <dbReference type="NCBI Taxonomy" id="10195"/>
    <lineage>
        <taxon>Eukaryota</taxon>
        <taxon>Metazoa</taxon>
        <taxon>Spiralia</taxon>
        <taxon>Gnathifera</taxon>
        <taxon>Rotifera</taxon>
        <taxon>Eurotatoria</taxon>
        <taxon>Monogononta</taxon>
        <taxon>Pseudotrocha</taxon>
        <taxon>Ploima</taxon>
        <taxon>Brachionidae</taxon>
        <taxon>Brachionus</taxon>
    </lineage>
</organism>
<evidence type="ECO:0000313" key="3">
    <source>
        <dbReference type="Proteomes" id="UP000276133"/>
    </source>
</evidence>
<evidence type="ECO:0000256" key="1">
    <source>
        <dbReference type="SAM" id="SignalP"/>
    </source>
</evidence>